<dbReference type="Pfam" id="PF03729">
    <property type="entry name" value="DUF308"/>
    <property type="match status" value="2"/>
</dbReference>
<dbReference type="GO" id="GO:0004806">
    <property type="term" value="F:triacylglycerol lipase activity"/>
    <property type="evidence" value="ECO:0007669"/>
    <property type="project" value="InterPro"/>
</dbReference>
<evidence type="ECO:0000313" key="2">
    <source>
        <dbReference type="EMBL" id="ALG85536.1"/>
    </source>
</evidence>
<dbReference type="STRING" id="1136941.ACH46_14960"/>
<dbReference type="EMBL" id="CP011853">
    <property type="protein sequence ID" value="ALG85536.1"/>
    <property type="molecule type" value="Genomic_DNA"/>
</dbReference>
<feature type="transmembrane region" description="Helical" evidence="1">
    <location>
        <begin position="83"/>
        <end position="101"/>
    </location>
</feature>
<dbReference type="PATRIC" id="fig|1136941.3.peg.3055"/>
<feature type="transmembrane region" description="Helical" evidence="1">
    <location>
        <begin position="172"/>
        <end position="194"/>
    </location>
</feature>
<feature type="transmembrane region" description="Helical" evidence="1">
    <location>
        <begin position="113"/>
        <end position="130"/>
    </location>
</feature>
<dbReference type="AlphaFoldDB" id="A0A0N9NI60"/>
<dbReference type="InterPro" id="IPR005152">
    <property type="entry name" value="Lipase_secreted"/>
</dbReference>
<protein>
    <recommendedName>
        <fullName evidence="4">Lipase</fullName>
    </recommendedName>
</protein>
<evidence type="ECO:0000256" key="1">
    <source>
        <dbReference type="SAM" id="Phobius"/>
    </source>
</evidence>
<feature type="transmembrane region" description="Helical" evidence="1">
    <location>
        <begin position="57"/>
        <end position="77"/>
    </location>
</feature>
<feature type="transmembrane region" description="Helical" evidence="1">
    <location>
        <begin position="136"/>
        <end position="160"/>
    </location>
</feature>
<organism evidence="2 3">
    <name type="scientific">Gordonia phthalatica</name>
    <dbReference type="NCBI Taxonomy" id="1136941"/>
    <lineage>
        <taxon>Bacteria</taxon>
        <taxon>Bacillati</taxon>
        <taxon>Actinomycetota</taxon>
        <taxon>Actinomycetes</taxon>
        <taxon>Mycobacteriales</taxon>
        <taxon>Gordoniaceae</taxon>
        <taxon>Gordonia</taxon>
    </lineage>
</organism>
<keyword evidence="3" id="KW-1185">Reference proteome</keyword>
<feature type="transmembrane region" description="Helical" evidence="1">
    <location>
        <begin position="7"/>
        <end position="24"/>
    </location>
</feature>
<feature type="transmembrane region" description="Helical" evidence="1">
    <location>
        <begin position="30"/>
        <end position="50"/>
    </location>
</feature>
<dbReference type="PANTHER" id="PTHR34853">
    <property type="match status" value="1"/>
</dbReference>
<evidence type="ECO:0000313" key="3">
    <source>
        <dbReference type="Proteomes" id="UP000063789"/>
    </source>
</evidence>
<keyword evidence="1" id="KW-0472">Membrane</keyword>
<dbReference type="Proteomes" id="UP000063789">
    <property type="component" value="Chromosome"/>
</dbReference>
<proteinExistence type="predicted"/>
<keyword evidence="1" id="KW-1133">Transmembrane helix</keyword>
<dbReference type="RefSeq" id="WP_062393623.1">
    <property type="nucleotide sequence ID" value="NZ_CP011853.1"/>
</dbReference>
<name>A0A0N9NI60_9ACTN</name>
<dbReference type="PANTHER" id="PTHR34853:SF1">
    <property type="entry name" value="LIPASE 5"/>
    <property type="match status" value="1"/>
</dbReference>
<reference evidence="2 3" key="2">
    <citation type="journal article" date="2017" name="Int. J. Syst. Evol. Microbiol.">
        <title>Gordonia phthalatica sp. nov., a di-n-butyl phthalate-degrading bacterium isolated from activated sludge.</title>
        <authorList>
            <person name="Jin D."/>
            <person name="Kong X."/>
            <person name="Jia M."/>
            <person name="Yu X."/>
            <person name="Wang X."/>
            <person name="Zhuang X."/>
            <person name="Deng Y."/>
            <person name="Bai Z."/>
        </authorList>
    </citation>
    <scope>NUCLEOTIDE SEQUENCE [LARGE SCALE GENOMIC DNA]</scope>
    <source>
        <strain evidence="2 3">QH-11</strain>
    </source>
</reference>
<evidence type="ECO:0008006" key="4">
    <source>
        <dbReference type="Google" id="ProtNLM"/>
    </source>
</evidence>
<keyword evidence="1" id="KW-0812">Transmembrane</keyword>
<dbReference type="Gene3D" id="3.40.50.1820">
    <property type="entry name" value="alpha/beta hydrolase"/>
    <property type="match status" value="2"/>
</dbReference>
<dbReference type="InterPro" id="IPR029058">
    <property type="entry name" value="AB_hydrolase_fold"/>
</dbReference>
<dbReference type="KEGG" id="goq:ACH46_14960"/>
<dbReference type="OrthoDB" id="9798122at2"/>
<sequence length="553" mass="56518">MSLFRFSRAILAAGALIVGVILIVRPFSTLTALAATAGIALVIVGAAEILRGRDYASATAAPAGFLIIATGMVTAAWPGLSISTVSIMLGAGLAIFGLARLVDAIRGTGAARVADGLIGVSGVCLAVVAALPGLTLFAVCLALGGALVWSGVAGLFYSFGRSAGVVRPQAPRVVAASLALVVTAPLVGFAVGGYSSPPVPGGFYHAAADGAPGTLLRVEPFNGDTPQHSRAWQILYTTQNEAGRPAVASGLVIAPAQPPTTPSAVIAWAHTTTGVAQDCAPSLRDDLFTAGPRPALAGALAQGWTVVATDYIGLGTQGPHPYLIGRAEARSVLDAVRAARSIDALILADRTVVWGVSQGGHAALWADVVRPEYAPDVPLAGVAAVSPMADLRALAQTLDSSSGDPSIGAYLLSAYASAYSDVDADDHLRVQARLPMRELAKRCLTADRRGTGLMVALAVGADPYSEPLDHGALGRRLSENTPVGATGTPLLVLQGDEDRIVTPAAQAGYVERRRAMGAAVDYRTYPGRGHDDVLTSGPAGVDDLIAWTRDRLG</sequence>
<dbReference type="InterPro" id="IPR005325">
    <property type="entry name" value="DUF308_memb"/>
</dbReference>
<dbReference type="SUPFAM" id="SSF53474">
    <property type="entry name" value="alpha/beta-Hydrolases"/>
    <property type="match status" value="1"/>
</dbReference>
<accession>A0A0N9NI60</accession>
<gene>
    <name evidence="2" type="ORF">ACH46_14960</name>
</gene>
<dbReference type="Pfam" id="PF03583">
    <property type="entry name" value="LIP"/>
    <property type="match status" value="1"/>
</dbReference>
<dbReference type="GO" id="GO:0016042">
    <property type="term" value="P:lipid catabolic process"/>
    <property type="evidence" value="ECO:0007669"/>
    <property type="project" value="InterPro"/>
</dbReference>
<reference evidence="3" key="1">
    <citation type="submission" date="2015-06" db="EMBL/GenBank/DDBJ databases">
        <title>Complete genome sequence and metabolic analysis of phthalate degradation pathway in Gordonia sp. QH-11.</title>
        <authorList>
            <person name="Jin D."/>
            <person name="Kong X."/>
            <person name="Bai Z."/>
        </authorList>
    </citation>
    <scope>NUCLEOTIDE SEQUENCE [LARGE SCALE GENOMIC DNA]</scope>
    <source>
        <strain evidence="3">QH-11</strain>
    </source>
</reference>